<dbReference type="GO" id="GO:0031267">
    <property type="term" value="F:small GTPase binding"/>
    <property type="evidence" value="ECO:0007669"/>
    <property type="project" value="TreeGrafter"/>
</dbReference>
<dbReference type="Proteomes" id="UP001311799">
    <property type="component" value="Unassembled WGS sequence"/>
</dbReference>
<dbReference type="Gene3D" id="1.10.8.270">
    <property type="entry name" value="putative rabgap domain of human tbc1 domain family member 14 like domains"/>
    <property type="match status" value="1"/>
</dbReference>
<dbReference type="PANTHER" id="PTHR47219">
    <property type="entry name" value="RAB GTPASE-ACTIVATING PROTEIN 1-LIKE"/>
    <property type="match status" value="1"/>
</dbReference>
<dbReference type="Gene3D" id="1.10.472.80">
    <property type="entry name" value="Ypt/Rab-GAP domain of gyp1p, domain 3"/>
    <property type="match status" value="1"/>
</dbReference>
<dbReference type="PROSITE" id="PS50086">
    <property type="entry name" value="TBC_RABGAP"/>
    <property type="match status" value="1"/>
</dbReference>
<evidence type="ECO:0000313" key="2">
    <source>
        <dbReference type="EMBL" id="KAK6590665.1"/>
    </source>
</evidence>
<feature type="domain" description="Rab-GAP TBC" evidence="1">
    <location>
        <begin position="67"/>
        <end position="313"/>
    </location>
</feature>
<dbReference type="InterPro" id="IPR050302">
    <property type="entry name" value="Rab_GAP_TBC_domain"/>
</dbReference>
<comment type="caution">
    <text evidence="2">The sequence shown here is derived from an EMBL/GenBank/DDBJ whole genome shotgun (WGS) entry which is preliminary data.</text>
</comment>
<organism evidence="2 3">
    <name type="scientific">Cryptosporidium xiaoi</name>
    <dbReference type="NCBI Taxonomy" id="659607"/>
    <lineage>
        <taxon>Eukaryota</taxon>
        <taxon>Sar</taxon>
        <taxon>Alveolata</taxon>
        <taxon>Apicomplexa</taxon>
        <taxon>Conoidasida</taxon>
        <taxon>Coccidia</taxon>
        <taxon>Eucoccidiorida</taxon>
        <taxon>Eimeriorina</taxon>
        <taxon>Cryptosporidiidae</taxon>
        <taxon>Cryptosporidium</taxon>
    </lineage>
</organism>
<dbReference type="InterPro" id="IPR000195">
    <property type="entry name" value="Rab-GAP-TBC_dom"/>
</dbReference>
<protein>
    <submittedName>
        <fullName evidence="2">TBC domain-containing</fullName>
    </submittedName>
</protein>
<accession>A0AAV9Y2L0</accession>
<dbReference type="SMART" id="SM00164">
    <property type="entry name" value="TBC"/>
    <property type="match status" value="1"/>
</dbReference>
<dbReference type="EMBL" id="JAWDEY010000005">
    <property type="protein sequence ID" value="KAK6590665.1"/>
    <property type="molecule type" value="Genomic_DNA"/>
</dbReference>
<dbReference type="InterPro" id="IPR035969">
    <property type="entry name" value="Rab-GAP_TBC_sf"/>
</dbReference>
<gene>
    <name evidence="2" type="ORF">RS030_142220</name>
</gene>
<dbReference type="AlphaFoldDB" id="A0AAV9Y2L0"/>
<evidence type="ECO:0000313" key="3">
    <source>
        <dbReference type="Proteomes" id="UP001311799"/>
    </source>
</evidence>
<sequence>MSSFKNNEIKIGQELEKAKKECKELFNDSPEEYYENSYEKWNRMVSKGLDYFRKNHLKTYKRRLSRGVPQEFRWRIWNSYLDVNLSNNENRIKDETGNNSSNNSNDDITETNQHLQMIVRNSSFYTEKYTPESPKGGNNIEFQRQNRIYINYYDYAAKYLNKYSSLISFDVPRTFPELDVFREKDSQECLYRVLNAIANHIPEVGYCQGMNFIAALLLMVSDFDQERSFYTFIIILEAYGLSGFYKDNFPLLSKYIQAFNTLFQTNIPKLWKHFQDEGIFDPVYLHPWFLTMFVSTLPLKTVVILWDYLLANGLHSLITIAIALLKIVESTLLDQSMESIIQFFKSLRISVGLSDITCARMLLSKAKCIDISDEIMSSIKI</sequence>
<dbReference type="PANTHER" id="PTHR47219:SF9">
    <property type="entry name" value="GTPASE ACTIVATING PROTEIN AND CENTROSOME-ASSOCIATED, ISOFORM B"/>
    <property type="match status" value="1"/>
</dbReference>
<proteinExistence type="predicted"/>
<name>A0AAV9Y2L0_9CRYT</name>
<dbReference type="Pfam" id="PF00566">
    <property type="entry name" value="RabGAP-TBC"/>
    <property type="match status" value="1"/>
</dbReference>
<dbReference type="SUPFAM" id="SSF47923">
    <property type="entry name" value="Ypt/Rab-GAP domain of gyp1p"/>
    <property type="match status" value="2"/>
</dbReference>
<keyword evidence="3" id="KW-1185">Reference proteome</keyword>
<reference evidence="2 3" key="1">
    <citation type="submission" date="2023-10" db="EMBL/GenBank/DDBJ databases">
        <title>Comparative genomics analysis reveals potential genetic determinants of host preference in Cryptosporidium xiaoi.</title>
        <authorList>
            <person name="Xiao L."/>
            <person name="Li J."/>
        </authorList>
    </citation>
    <scope>NUCLEOTIDE SEQUENCE [LARGE SCALE GENOMIC DNA]</scope>
    <source>
        <strain evidence="2 3">52996</strain>
    </source>
</reference>
<dbReference type="GO" id="GO:0005096">
    <property type="term" value="F:GTPase activator activity"/>
    <property type="evidence" value="ECO:0007669"/>
    <property type="project" value="TreeGrafter"/>
</dbReference>
<evidence type="ECO:0000259" key="1">
    <source>
        <dbReference type="PROSITE" id="PS50086"/>
    </source>
</evidence>